<comment type="caution">
    <text evidence="1">The sequence shown here is derived from an EMBL/GenBank/DDBJ whole genome shotgun (WGS) entry which is preliminary data.</text>
</comment>
<proteinExistence type="predicted"/>
<gene>
    <name evidence="1" type="ORF">Nepgr_014518</name>
</gene>
<dbReference type="Proteomes" id="UP001279734">
    <property type="component" value="Unassembled WGS sequence"/>
</dbReference>
<dbReference type="EMBL" id="BSYO01000012">
    <property type="protein sequence ID" value="GMH12677.1"/>
    <property type="molecule type" value="Genomic_DNA"/>
</dbReference>
<reference evidence="1" key="1">
    <citation type="submission" date="2023-05" db="EMBL/GenBank/DDBJ databases">
        <title>Nepenthes gracilis genome sequencing.</title>
        <authorList>
            <person name="Fukushima K."/>
        </authorList>
    </citation>
    <scope>NUCLEOTIDE SEQUENCE</scope>
    <source>
        <strain evidence="1">SING2019-196</strain>
    </source>
</reference>
<dbReference type="AlphaFoldDB" id="A0AAD3SL89"/>
<keyword evidence="2" id="KW-1185">Reference proteome</keyword>
<protein>
    <submittedName>
        <fullName evidence="1">Uncharacterized protein</fullName>
    </submittedName>
</protein>
<evidence type="ECO:0000313" key="2">
    <source>
        <dbReference type="Proteomes" id="UP001279734"/>
    </source>
</evidence>
<name>A0AAD3SL89_NEPGR</name>
<organism evidence="1 2">
    <name type="scientific">Nepenthes gracilis</name>
    <name type="common">Slender pitcher plant</name>
    <dbReference type="NCBI Taxonomy" id="150966"/>
    <lineage>
        <taxon>Eukaryota</taxon>
        <taxon>Viridiplantae</taxon>
        <taxon>Streptophyta</taxon>
        <taxon>Embryophyta</taxon>
        <taxon>Tracheophyta</taxon>
        <taxon>Spermatophyta</taxon>
        <taxon>Magnoliopsida</taxon>
        <taxon>eudicotyledons</taxon>
        <taxon>Gunneridae</taxon>
        <taxon>Pentapetalae</taxon>
        <taxon>Caryophyllales</taxon>
        <taxon>Nepenthaceae</taxon>
        <taxon>Nepenthes</taxon>
    </lineage>
</organism>
<accession>A0AAD3SL89</accession>
<sequence>MDDKETPFAELFAADAADNLKFRGEERGDKAVQDADAISGLVTFPSKRKKIKIHGIGSSVLQFMSPAAEVGLGGPSAWGDDE</sequence>
<evidence type="ECO:0000313" key="1">
    <source>
        <dbReference type="EMBL" id="GMH12677.1"/>
    </source>
</evidence>